<gene>
    <name evidence="1" type="ORF">MES5069_190132</name>
</gene>
<accession>A0ABM9DPU0</accession>
<reference evidence="1 2" key="1">
    <citation type="submission" date="2022-03" db="EMBL/GenBank/DDBJ databases">
        <authorList>
            <person name="Brunel B."/>
        </authorList>
    </citation>
    <scope>NUCLEOTIDE SEQUENCE [LARGE SCALE GENOMIC DNA]</scope>
    <source>
        <strain evidence="1">STM5069sample</strain>
    </source>
</reference>
<protein>
    <submittedName>
        <fullName evidence="1">Uncharacterized protein</fullName>
    </submittedName>
</protein>
<keyword evidence="2" id="KW-1185">Reference proteome</keyword>
<comment type="caution">
    <text evidence="1">The sequence shown here is derived from an EMBL/GenBank/DDBJ whole genome shotgun (WGS) entry which is preliminary data.</text>
</comment>
<dbReference type="Proteomes" id="UP001153050">
    <property type="component" value="Unassembled WGS sequence"/>
</dbReference>
<sequence length="78" mass="8222">MLLFCGVKKSGFYGVQKLGVCGGAPFGVVTLELRIAPKNFLGPGRAGEATEIVVSFALRRPASVSTVRSARGQEHWSG</sequence>
<dbReference type="EMBL" id="CAKXZT010000101">
    <property type="protein sequence ID" value="CAH2398168.1"/>
    <property type="molecule type" value="Genomic_DNA"/>
</dbReference>
<evidence type="ECO:0000313" key="2">
    <source>
        <dbReference type="Proteomes" id="UP001153050"/>
    </source>
</evidence>
<evidence type="ECO:0000313" key="1">
    <source>
        <dbReference type="EMBL" id="CAH2398168.1"/>
    </source>
</evidence>
<proteinExistence type="predicted"/>
<organism evidence="1 2">
    <name type="scientific">Mesorhizobium escarrei</name>
    <dbReference type="NCBI Taxonomy" id="666018"/>
    <lineage>
        <taxon>Bacteria</taxon>
        <taxon>Pseudomonadati</taxon>
        <taxon>Pseudomonadota</taxon>
        <taxon>Alphaproteobacteria</taxon>
        <taxon>Hyphomicrobiales</taxon>
        <taxon>Phyllobacteriaceae</taxon>
        <taxon>Mesorhizobium</taxon>
    </lineage>
</organism>
<name>A0ABM9DPU0_9HYPH</name>